<reference evidence="4 5" key="1">
    <citation type="submission" date="2019-03" db="EMBL/GenBank/DDBJ databases">
        <title>Rhodosporidium diobovatum UCD-FST 08-225 genome sequencing, assembly, and annotation.</title>
        <authorList>
            <person name="Fakankun I.U."/>
            <person name="Fristensky B."/>
            <person name="Levin D.B."/>
        </authorList>
    </citation>
    <scope>NUCLEOTIDE SEQUENCE [LARGE SCALE GENOMIC DNA]</scope>
    <source>
        <strain evidence="4 5">UCD-FST 08-225</strain>
    </source>
</reference>
<name>A0A5C5G1M9_9BASI</name>
<evidence type="ECO:0000313" key="4">
    <source>
        <dbReference type="EMBL" id="TNY23008.1"/>
    </source>
</evidence>
<dbReference type="Pfam" id="PF00106">
    <property type="entry name" value="adh_short"/>
    <property type="match status" value="1"/>
</dbReference>
<keyword evidence="3" id="KW-0560">Oxidoreductase</keyword>
<organism evidence="4 5">
    <name type="scientific">Rhodotorula diobovata</name>
    <dbReference type="NCBI Taxonomy" id="5288"/>
    <lineage>
        <taxon>Eukaryota</taxon>
        <taxon>Fungi</taxon>
        <taxon>Dikarya</taxon>
        <taxon>Basidiomycota</taxon>
        <taxon>Pucciniomycotina</taxon>
        <taxon>Microbotryomycetes</taxon>
        <taxon>Sporidiobolales</taxon>
        <taxon>Sporidiobolaceae</taxon>
        <taxon>Rhodotorula</taxon>
    </lineage>
</organism>
<dbReference type="PANTHER" id="PTHR24320:SF252">
    <property type="entry name" value="DEHYDROGENASE_REDUCTASE FAMILY PROTEIN, PUTATIVE (AFU_ORTHOLOGUE AFUA_3G08550)-RELATED"/>
    <property type="match status" value="1"/>
</dbReference>
<dbReference type="PANTHER" id="PTHR24320">
    <property type="entry name" value="RETINOL DEHYDROGENASE"/>
    <property type="match status" value="1"/>
</dbReference>
<dbReference type="InterPro" id="IPR036291">
    <property type="entry name" value="NAD(P)-bd_dom_sf"/>
</dbReference>
<dbReference type="InterPro" id="IPR002347">
    <property type="entry name" value="SDR_fam"/>
</dbReference>
<evidence type="ECO:0000256" key="2">
    <source>
        <dbReference type="ARBA" id="ARBA00022857"/>
    </source>
</evidence>
<dbReference type="AlphaFoldDB" id="A0A5C5G1M9"/>
<evidence type="ECO:0000256" key="3">
    <source>
        <dbReference type="ARBA" id="ARBA00023002"/>
    </source>
</evidence>
<evidence type="ECO:0000256" key="1">
    <source>
        <dbReference type="ARBA" id="ARBA00006484"/>
    </source>
</evidence>
<dbReference type="SUPFAM" id="SSF51735">
    <property type="entry name" value="NAD(P)-binding Rossmann-fold domains"/>
    <property type="match status" value="1"/>
</dbReference>
<dbReference type="OrthoDB" id="542013at2759"/>
<proteinExistence type="inferred from homology"/>
<dbReference type="EMBL" id="SOZI01000017">
    <property type="protein sequence ID" value="TNY23008.1"/>
    <property type="molecule type" value="Genomic_DNA"/>
</dbReference>
<dbReference type="GO" id="GO:0016491">
    <property type="term" value="F:oxidoreductase activity"/>
    <property type="evidence" value="ECO:0007669"/>
    <property type="project" value="UniProtKB-KW"/>
</dbReference>
<evidence type="ECO:0008006" key="6">
    <source>
        <dbReference type="Google" id="ProtNLM"/>
    </source>
</evidence>
<keyword evidence="2" id="KW-0521">NADP</keyword>
<dbReference type="PRINTS" id="PR00081">
    <property type="entry name" value="GDHRDH"/>
</dbReference>
<dbReference type="Gene3D" id="3.40.50.720">
    <property type="entry name" value="NAD(P)-binding Rossmann-like Domain"/>
    <property type="match status" value="1"/>
</dbReference>
<protein>
    <recommendedName>
        <fullName evidence="6">NAD(P)-binding protein</fullName>
    </recommendedName>
</protein>
<keyword evidence="5" id="KW-1185">Reference proteome</keyword>
<accession>A0A5C5G1M9</accession>
<comment type="caution">
    <text evidence="4">The sequence shown here is derived from an EMBL/GenBank/DDBJ whole genome shotgun (WGS) entry which is preliminary data.</text>
</comment>
<comment type="similarity">
    <text evidence="1">Belongs to the short-chain dehydrogenases/reductases (SDR) family.</text>
</comment>
<gene>
    <name evidence="4" type="ORF">DMC30DRAFT_414608</name>
</gene>
<dbReference type="STRING" id="5288.A0A5C5G1M9"/>
<evidence type="ECO:0000313" key="5">
    <source>
        <dbReference type="Proteomes" id="UP000311382"/>
    </source>
</evidence>
<sequence length="347" mass="38212">MATRYGSGQDYSQLKFLKGHLTAQIDEPKGDLRERVALITGATSGLGYAAAQHFARLNTSTIVFAVRNPTKAKSYVEQLYKDVPTYRGEVKTLALDLTSFASVRSFVKELDAAVPRLDFALLNAGVINMEHVETEDGWLADIQVNVLSTGLLALLLLPKLNATAKLPQPTGGEPADLKPQLHIVASEVHYWVRPATQKLMTDADNLLKTVCSREFRSKIPFDEIYNLTKLCDVWLTRKIGALDAAKAVQVTCSSPGLCKSGLRDSMGPFAAWLINVLSWRSEFGTRTYLQAMLSPQPQGAFIFAGKVQPPSTFACSPEGVRLEDKLWDESRQVWEEAAPEVKEVLAV</sequence>
<dbReference type="Proteomes" id="UP000311382">
    <property type="component" value="Unassembled WGS sequence"/>
</dbReference>